<evidence type="ECO:0000313" key="1">
    <source>
        <dbReference type="EMBL" id="JAH33196.1"/>
    </source>
</evidence>
<dbReference type="AlphaFoldDB" id="A0A0E9RVI1"/>
<proteinExistence type="predicted"/>
<sequence>MNIIVHREPVTHTSCVCQDPFVGQVS</sequence>
<name>A0A0E9RVI1_ANGAN</name>
<reference evidence="1" key="1">
    <citation type="submission" date="2014-11" db="EMBL/GenBank/DDBJ databases">
        <authorList>
            <person name="Amaro Gonzalez C."/>
        </authorList>
    </citation>
    <scope>NUCLEOTIDE SEQUENCE</scope>
</reference>
<reference evidence="1" key="2">
    <citation type="journal article" date="2015" name="Fish Shellfish Immunol.">
        <title>Early steps in the European eel (Anguilla anguilla)-Vibrio vulnificus interaction in the gills: Role of the RtxA13 toxin.</title>
        <authorList>
            <person name="Callol A."/>
            <person name="Pajuelo D."/>
            <person name="Ebbesson L."/>
            <person name="Teles M."/>
            <person name="MacKenzie S."/>
            <person name="Amaro C."/>
        </authorList>
    </citation>
    <scope>NUCLEOTIDE SEQUENCE</scope>
</reference>
<dbReference type="EMBL" id="GBXM01075381">
    <property type="protein sequence ID" value="JAH33196.1"/>
    <property type="molecule type" value="Transcribed_RNA"/>
</dbReference>
<organism evidence="1">
    <name type="scientific">Anguilla anguilla</name>
    <name type="common">European freshwater eel</name>
    <name type="synonym">Muraena anguilla</name>
    <dbReference type="NCBI Taxonomy" id="7936"/>
    <lineage>
        <taxon>Eukaryota</taxon>
        <taxon>Metazoa</taxon>
        <taxon>Chordata</taxon>
        <taxon>Craniata</taxon>
        <taxon>Vertebrata</taxon>
        <taxon>Euteleostomi</taxon>
        <taxon>Actinopterygii</taxon>
        <taxon>Neopterygii</taxon>
        <taxon>Teleostei</taxon>
        <taxon>Anguilliformes</taxon>
        <taxon>Anguillidae</taxon>
        <taxon>Anguilla</taxon>
    </lineage>
</organism>
<protein>
    <submittedName>
        <fullName evidence="1">Uncharacterized protein</fullName>
    </submittedName>
</protein>
<accession>A0A0E9RVI1</accession>